<sequence length="461" mass="47426">MQGSSRALALLVAGAFFMETLDFTILGPAAPHIAADLGVDPVSVTTAVTAYVLALAVLLPVSGWMADRFGGRRVFATAVAIFTLASAACALAPSLPVLVAARVLQGAGGALMVPVGRLVVLRATAKADLVRAIAYLTWPGLLAPVFAPTLGGFLADHASWRWIFLINLPLGVIALGLAPRIVPDTAAQERLPLDRTGLVLTVLGVAGVVVGMEALGAAAPNWTLAAAGLGIGAVALAVAVRHLLRTRHPLIDLRVLRTATLRLQAAGGSVYRGTILAVPFLVPLLLQLGFGWTATTAGLAMMAIFVGNVGIKPVTTPLMRRFGIRAVLLGSLAAGIACLVGLAFVRADTPLPVLLGLLLVSGIFRSIGFTAFITGAFADVPDAEMAHANTLVSTTQELASGLGVAVAALFVRLGELVAPTADGPYRVAFLLLAALLLIPAVQSWRLPRTAGDHVTGRAPAR</sequence>
<comment type="subcellular location">
    <subcellularLocation>
        <location evidence="1">Cell membrane</location>
        <topology evidence="1">Multi-pass membrane protein</topology>
    </subcellularLocation>
</comment>
<evidence type="ECO:0000256" key="7">
    <source>
        <dbReference type="SAM" id="Phobius"/>
    </source>
</evidence>
<proteinExistence type="predicted"/>
<dbReference type="InterPro" id="IPR020846">
    <property type="entry name" value="MFS_dom"/>
</dbReference>
<evidence type="ECO:0000256" key="3">
    <source>
        <dbReference type="ARBA" id="ARBA00022475"/>
    </source>
</evidence>
<dbReference type="PANTHER" id="PTHR42718:SF46">
    <property type="entry name" value="BLR6921 PROTEIN"/>
    <property type="match status" value="1"/>
</dbReference>
<dbReference type="InterPro" id="IPR036259">
    <property type="entry name" value="MFS_trans_sf"/>
</dbReference>
<feature type="transmembrane region" description="Helical" evidence="7">
    <location>
        <begin position="132"/>
        <end position="154"/>
    </location>
</feature>
<feature type="transmembrane region" description="Helical" evidence="7">
    <location>
        <begin position="423"/>
        <end position="441"/>
    </location>
</feature>
<evidence type="ECO:0000256" key="4">
    <source>
        <dbReference type="ARBA" id="ARBA00022692"/>
    </source>
</evidence>
<feature type="domain" description="Major facilitator superfamily (MFS) profile" evidence="8">
    <location>
        <begin position="8"/>
        <end position="451"/>
    </location>
</feature>
<dbReference type="AlphaFoldDB" id="A0A1M6XA20"/>
<dbReference type="InterPro" id="IPR011701">
    <property type="entry name" value="MFS"/>
</dbReference>
<evidence type="ECO:0000313" key="9">
    <source>
        <dbReference type="EMBL" id="SHL02832.1"/>
    </source>
</evidence>
<gene>
    <name evidence="9" type="ORF">SAMN05443637_116131</name>
</gene>
<keyword evidence="10" id="KW-1185">Reference proteome</keyword>
<protein>
    <submittedName>
        <fullName evidence="9">Drug resistance transporter, EmrB/QacA subfamily</fullName>
    </submittedName>
</protein>
<dbReference type="Gene3D" id="1.20.1250.20">
    <property type="entry name" value="MFS general substrate transporter like domains"/>
    <property type="match status" value="2"/>
</dbReference>
<reference evidence="9 10" key="1">
    <citation type="submission" date="2016-11" db="EMBL/GenBank/DDBJ databases">
        <authorList>
            <person name="Jaros S."/>
            <person name="Januszkiewicz K."/>
            <person name="Wedrychowicz H."/>
        </authorList>
    </citation>
    <scope>NUCLEOTIDE SEQUENCE [LARGE SCALE GENOMIC DNA]</scope>
    <source>
        <strain evidence="9 10">DSM 43832</strain>
    </source>
</reference>
<feature type="transmembrane region" description="Helical" evidence="7">
    <location>
        <begin position="265"/>
        <end position="286"/>
    </location>
</feature>
<feature type="transmembrane region" description="Helical" evidence="7">
    <location>
        <begin position="99"/>
        <end position="120"/>
    </location>
</feature>
<keyword evidence="2" id="KW-0813">Transport</keyword>
<evidence type="ECO:0000256" key="1">
    <source>
        <dbReference type="ARBA" id="ARBA00004651"/>
    </source>
</evidence>
<keyword evidence="5 7" id="KW-1133">Transmembrane helix</keyword>
<keyword evidence="3" id="KW-1003">Cell membrane</keyword>
<feature type="transmembrane region" description="Helical" evidence="7">
    <location>
        <begin position="74"/>
        <end position="93"/>
    </location>
</feature>
<dbReference type="PANTHER" id="PTHR42718">
    <property type="entry name" value="MAJOR FACILITATOR SUPERFAMILY MULTIDRUG TRANSPORTER MFSC"/>
    <property type="match status" value="1"/>
</dbReference>
<dbReference type="SUPFAM" id="SSF103473">
    <property type="entry name" value="MFS general substrate transporter"/>
    <property type="match status" value="1"/>
</dbReference>
<feature type="transmembrane region" description="Helical" evidence="7">
    <location>
        <begin position="292"/>
        <end position="311"/>
    </location>
</feature>
<feature type="transmembrane region" description="Helical" evidence="7">
    <location>
        <begin position="224"/>
        <end position="244"/>
    </location>
</feature>
<feature type="transmembrane region" description="Helical" evidence="7">
    <location>
        <begin position="44"/>
        <end position="62"/>
    </location>
</feature>
<feature type="transmembrane region" description="Helical" evidence="7">
    <location>
        <begin position="198"/>
        <end position="218"/>
    </location>
</feature>
<dbReference type="GO" id="GO:0022857">
    <property type="term" value="F:transmembrane transporter activity"/>
    <property type="evidence" value="ECO:0007669"/>
    <property type="project" value="InterPro"/>
</dbReference>
<evidence type="ECO:0000256" key="2">
    <source>
        <dbReference type="ARBA" id="ARBA00022448"/>
    </source>
</evidence>
<evidence type="ECO:0000256" key="6">
    <source>
        <dbReference type="ARBA" id="ARBA00023136"/>
    </source>
</evidence>
<accession>A0A1M6XA20</accession>
<feature type="transmembrane region" description="Helical" evidence="7">
    <location>
        <begin position="351"/>
        <end position="378"/>
    </location>
</feature>
<feature type="transmembrane region" description="Helical" evidence="7">
    <location>
        <begin position="323"/>
        <end position="345"/>
    </location>
</feature>
<evidence type="ECO:0000313" key="10">
    <source>
        <dbReference type="Proteomes" id="UP000184363"/>
    </source>
</evidence>
<name>A0A1M6XA20_PSETH</name>
<dbReference type="GO" id="GO:0005886">
    <property type="term" value="C:plasma membrane"/>
    <property type="evidence" value="ECO:0007669"/>
    <property type="project" value="UniProtKB-SubCell"/>
</dbReference>
<keyword evidence="4 7" id="KW-0812">Transmembrane</keyword>
<feature type="transmembrane region" description="Helical" evidence="7">
    <location>
        <begin position="160"/>
        <end position="178"/>
    </location>
</feature>
<dbReference type="RefSeq" id="WP_234997444.1">
    <property type="nucleotide sequence ID" value="NZ_CALGVN010000027.1"/>
</dbReference>
<evidence type="ECO:0000259" key="8">
    <source>
        <dbReference type="PROSITE" id="PS50850"/>
    </source>
</evidence>
<dbReference type="EMBL" id="FRAP01000016">
    <property type="protein sequence ID" value="SHL02832.1"/>
    <property type="molecule type" value="Genomic_DNA"/>
</dbReference>
<dbReference type="STRING" id="1848.SAMN05443637_116131"/>
<dbReference type="PROSITE" id="PS50850">
    <property type="entry name" value="MFS"/>
    <property type="match status" value="1"/>
</dbReference>
<keyword evidence="6 7" id="KW-0472">Membrane</keyword>
<organism evidence="9 10">
    <name type="scientific">Pseudonocardia thermophila</name>
    <dbReference type="NCBI Taxonomy" id="1848"/>
    <lineage>
        <taxon>Bacteria</taxon>
        <taxon>Bacillati</taxon>
        <taxon>Actinomycetota</taxon>
        <taxon>Actinomycetes</taxon>
        <taxon>Pseudonocardiales</taxon>
        <taxon>Pseudonocardiaceae</taxon>
        <taxon>Pseudonocardia</taxon>
    </lineage>
</organism>
<feature type="transmembrane region" description="Helical" evidence="7">
    <location>
        <begin position="390"/>
        <end position="411"/>
    </location>
</feature>
<dbReference type="Proteomes" id="UP000184363">
    <property type="component" value="Unassembled WGS sequence"/>
</dbReference>
<dbReference type="Pfam" id="PF07690">
    <property type="entry name" value="MFS_1"/>
    <property type="match status" value="2"/>
</dbReference>
<evidence type="ECO:0000256" key="5">
    <source>
        <dbReference type="ARBA" id="ARBA00022989"/>
    </source>
</evidence>